<dbReference type="RefSeq" id="WP_344753399.1">
    <property type="nucleotide sequence ID" value="NZ_BAABBW010000002.1"/>
</dbReference>
<organism evidence="3 4">
    <name type="scientific">Gryllotalpicola koreensis</name>
    <dbReference type="NCBI Taxonomy" id="993086"/>
    <lineage>
        <taxon>Bacteria</taxon>
        <taxon>Bacillati</taxon>
        <taxon>Actinomycetota</taxon>
        <taxon>Actinomycetes</taxon>
        <taxon>Micrococcales</taxon>
        <taxon>Microbacteriaceae</taxon>
        <taxon>Gryllotalpicola</taxon>
    </lineage>
</organism>
<feature type="transmembrane region" description="Helical" evidence="2">
    <location>
        <begin position="23"/>
        <end position="40"/>
    </location>
</feature>
<protein>
    <recommendedName>
        <fullName evidence="5">Amino acid permease</fullName>
    </recommendedName>
</protein>
<comment type="caution">
    <text evidence="3">The sequence shown here is derived from an EMBL/GenBank/DDBJ whole genome shotgun (WGS) entry which is preliminary data.</text>
</comment>
<evidence type="ECO:0008006" key="5">
    <source>
        <dbReference type="Google" id="ProtNLM"/>
    </source>
</evidence>
<name>A0ABP7ZWW7_9MICO</name>
<dbReference type="Proteomes" id="UP001501079">
    <property type="component" value="Unassembled WGS sequence"/>
</dbReference>
<feature type="transmembrane region" description="Helical" evidence="2">
    <location>
        <begin position="46"/>
        <end position="70"/>
    </location>
</feature>
<accession>A0ABP7ZWW7</accession>
<gene>
    <name evidence="3" type="ORF">GCM10022287_12990</name>
</gene>
<dbReference type="EMBL" id="BAABBW010000002">
    <property type="protein sequence ID" value="GAA4172311.1"/>
    <property type="molecule type" value="Genomic_DNA"/>
</dbReference>
<evidence type="ECO:0000256" key="2">
    <source>
        <dbReference type="SAM" id="Phobius"/>
    </source>
</evidence>
<proteinExistence type="predicted"/>
<keyword evidence="2" id="KW-0472">Membrane</keyword>
<sequence>MTADESGTRDRAGGRAHPGAKKVFGVWSLGIFTFSFLANVNTAPQLATFGLGSILLILGAIVLFLVPTAMASAELGARRSPVRAASTNGSASPSARPGASS</sequence>
<feature type="compositionally biased region" description="Low complexity" evidence="1">
    <location>
        <begin position="89"/>
        <end position="101"/>
    </location>
</feature>
<keyword evidence="2" id="KW-0812">Transmembrane</keyword>
<reference evidence="4" key="1">
    <citation type="journal article" date="2019" name="Int. J. Syst. Evol. Microbiol.">
        <title>The Global Catalogue of Microorganisms (GCM) 10K type strain sequencing project: providing services to taxonomists for standard genome sequencing and annotation.</title>
        <authorList>
            <consortium name="The Broad Institute Genomics Platform"/>
            <consortium name="The Broad Institute Genome Sequencing Center for Infectious Disease"/>
            <person name="Wu L."/>
            <person name="Ma J."/>
        </authorList>
    </citation>
    <scope>NUCLEOTIDE SEQUENCE [LARGE SCALE GENOMIC DNA]</scope>
    <source>
        <strain evidence="4">JCM 17591</strain>
    </source>
</reference>
<evidence type="ECO:0000256" key="1">
    <source>
        <dbReference type="SAM" id="MobiDB-lite"/>
    </source>
</evidence>
<feature type="region of interest" description="Disordered" evidence="1">
    <location>
        <begin position="76"/>
        <end position="101"/>
    </location>
</feature>
<keyword evidence="4" id="KW-1185">Reference proteome</keyword>
<evidence type="ECO:0000313" key="3">
    <source>
        <dbReference type="EMBL" id="GAA4172311.1"/>
    </source>
</evidence>
<keyword evidence="2" id="KW-1133">Transmembrane helix</keyword>
<evidence type="ECO:0000313" key="4">
    <source>
        <dbReference type="Proteomes" id="UP001501079"/>
    </source>
</evidence>